<organism evidence="1 2">
    <name type="scientific">Albidovulum sediminicola</name>
    <dbReference type="NCBI Taxonomy" id="2984331"/>
    <lineage>
        <taxon>Bacteria</taxon>
        <taxon>Pseudomonadati</taxon>
        <taxon>Pseudomonadota</taxon>
        <taxon>Alphaproteobacteria</taxon>
        <taxon>Rhodobacterales</taxon>
        <taxon>Paracoccaceae</taxon>
        <taxon>Albidovulum</taxon>
    </lineage>
</organism>
<evidence type="ECO:0000313" key="2">
    <source>
        <dbReference type="Proteomes" id="UP001652503"/>
    </source>
</evidence>
<sequence length="218" mass="22615">MAPRKLILPYSAPGEGDDARRFAPSAGRNAAAIVAVLGRHAPGRGRALELAAGTGQHSVACARAFPGLTWQPTDGSEDALASIAAWRAEAGLPNLAAPVLLDISELDWGRSLGGQDLVFAANLLHLISLAEAQSVLGGMARVLVPGGTAALYGPFRRGGALTSPGDIAFDANLRGQDPAIGYKDDAWVLATGETEGLLPVTVEEMPANNLCFIFRRPV</sequence>
<evidence type="ECO:0000313" key="1">
    <source>
        <dbReference type="EMBL" id="MCV2865268.1"/>
    </source>
</evidence>
<dbReference type="PANTHER" id="PTHR20974:SF0">
    <property type="entry name" value="UPF0585 PROTEIN CG18661"/>
    <property type="match status" value="1"/>
</dbReference>
<gene>
    <name evidence="1" type="ORF">OE647_11080</name>
</gene>
<dbReference type="EMBL" id="JAOWLA010000009">
    <property type="protein sequence ID" value="MCV2865268.1"/>
    <property type="molecule type" value="Genomic_DNA"/>
</dbReference>
<dbReference type="RefSeq" id="WP_263721786.1">
    <property type="nucleotide sequence ID" value="NZ_JAOWLA010000009.1"/>
</dbReference>
<dbReference type="Proteomes" id="UP001652503">
    <property type="component" value="Unassembled WGS sequence"/>
</dbReference>
<protein>
    <submittedName>
        <fullName evidence="1">Class I SAM-dependent methyltransferase</fullName>
    </submittedName>
</protein>
<dbReference type="GO" id="GO:0032259">
    <property type="term" value="P:methylation"/>
    <property type="evidence" value="ECO:0007669"/>
    <property type="project" value="UniProtKB-KW"/>
</dbReference>
<dbReference type="InterPro" id="IPR010342">
    <property type="entry name" value="DUF938"/>
</dbReference>
<reference evidence="1 2" key="1">
    <citation type="submission" date="2022-10" db="EMBL/GenBank/DDBJ databases">
        <title>Defluviimonas sp. nov., isolated from ocean surface water.</title>
        <authorList>
            <person name="He W."/>
            <person name="Wang L."/>
            <person name="Zhang D.-F."/>
        </authorList>
    </citation>
    <scope>NUCLEOTIDE SEQUENCE [LARGE SCALE GENOMIC DNA]</scope>
    <source>
        <strain evidence="1 2">WL0075</strain>
    </source>
</reference>
<keyword evidence="1" id="KW-0808">Transferase</keyword>
<dbReference type="InterPro" id="IPR029063">
    <property type="entry name" value="SAM-dependent_MTases_sf"/>
</dbReference>
<dbReference type="Pfam" id="PF06080">
    <property type="entry name" value="DUF938"/>
    <property type="match status" value="1"/>
</dbReference>
<proteinExistence type="predicted"/>
<dbReference type="GO" id="GO:0008168">
    <property type="term" value="F:methyltransferase activity"/>
    <property type="evidence" value="ECO:0007669"/>
    <property type="project" value="UniProtKB-KW"/>
</dbReference>
<keyword evidence="1" id="KW-0489">Methyltransferase</keyword>
<dbReference type="SUPFAM" id="SSF53335">
    <property type="entry name" value="S-adenosyl-L-methionine-dependent methyltransferases"/>
    <property type="match status" value="1"/>
</dbReference>
<dbReference type="Gene3D" id="3.40.50.150">
    <property type="entry name" value="Vaccinia Virus protein VP39"/>
    <property type="match status" value="1"/>
</dbReference>
<accession>A0ABT2Z294</accession>
<keyword evidence="2" id="KW-1185">Reference proteome</keyword>
<name>A0ABT2Z294_9RHOB</name>
<comment type="caution">
    <text evidence="1">The sequence shown here is derived from an EMBL/GenBank/DDBJ whole genome shotgun (WGS) entry which is preliminary data.</text>
</comment>
<dbReference type="PANTHER" id="PTHR20974">
    <property type="entry name" value="UPF0585 PROTEIN CG18661"/>
    <property type="match status" value="1"/>
</dbReference>